<dbReference type="Gene3D" id="2.60.40.1080">
    <property type="match status" value="1"/>
</dbReference>
<comment type="caution">
    <text evidence="2">The sequence shown here is derived from an EMBL/GenBank/DDBJ whole genome shotgun (WGS) entry which is preliminary data.</text>
</comment>
<keyword evidence="1" id="KW-0732">Signal</keyword>
<organism evidence="2 3">
    <name type="scientific">Eubacterium ventriosum</name>
    <dbReference type="NCBI Taxonomy" id="39496"/>
    <lineage>
        <taxon>Bacteria</taxon>
        <taxon>Bacillati</taxon>
        <taxon>Bacillota</taxon>
        <taxon>Clostridia</taxon>
        <taxon>Eubacteriales</taxon>
        <taxon>Eubacteriaceae</taxon>
        <taxon>Eubacterium</taxon>
    </lineage>
</organism>
<dbReference type="Proteomes" id="UP000284779">
    <property type="component" value="Unassembled WGS sequence"/>
</dbReference>
<feature type="chain" id="PRO_5039714115" description="BIG2 domain-containing protein" evidence="1">
    <location>
        <begin position="24"/>
        <end position="365"/>
    </location>
</feature>
<reference evidence="2 3" key="1">
    <citation type="submission" date="2018-08" db="EMBL/GenBank/DDBJ databases">
        <title>A genome reference for cultivated species of the human gut microbiota.</title>
        <authorList>
            <person name="Zou Y."/>
            <person name="Xue W."/>
            <person name="Luo G."/>
        </authorList>
    </citation>
    <scope>NUCLEOTIDE SEQUENCE [LARGE SCALE GENOMIC DNA]</scope>
    <source>
        <strain evidence="2 3">AM44-11BH</strain>
    </source>
</reference>
<dbReference type="Gene3D" id="2.60.40.10">
    <property type="entry name" value="Immunoglobulins"/>
    <property type="match status" value="1"/>
</dbReference>
<evidence type="ECO:0000313" key="3">
    <source>
        <dbReference type="Proteomes" id="UP000284779"/>
    </source>
</evidence>
<gene>
    <name evidence="2" type="ORF">DW944_08845</name>
</gene>
<protein>
    <recommendedName>
        <fullName evidence="4">BIG2 domain-containing protein</fullName>
    </recommendedName>
</protein>
<dbReference type="RefSeq" id="WP_117971020.1">
    <property type="nucleotide sequence ID" value="NZ_QSFD01000008.1"/>
</dbReference>
<evidence type="ECO:0008006" key="4">
    <source>
        <dbReference type="Google" id="ProtNLM"/>
    </source>
</evidence>
<dbReference type="InterPro" id="IPR013783">
    <property type="entry name" value="Ig-like_fold"/>
</dbReference>
<accession>A0A413R6U2</accession>
<proteinExistence type="predicted"/>
<dbReference type="AlphaFoldDB" id="A0A413R6U2"/>
<dbReference type="SUPFAM" id="SSF49373">
    <property type="entry name" value="Invasin/intimin cell-adhesion fragments"/>
    <property type="match status" value="1"/>
</dbReference>
<evidence type="ECO:0000313" key="2">
    <source>
        <dbReference type="EMBL" id="RHA17728.1"/>
    </source>
</evidence>
<name>A0A413R6U2_9FIRM</name>
<evidence type="ECO:0000256" key="1">
    <source>
        <dbReference type="SAM" id="SignalP"/>
    </source>
</evidence>
<sequence length="365" mass="41558">MKKASKIIAIFIFTMSIFVGVGAVEVFADTASQTNTVNEPVKFIAKQKGKKVVLKWNKSKNVKGYIIYKNGKKFKTLKKNKLTDKKVKKNKVYSYKIKAYTIANGKKVFSNSGQTVSIIVTDKKSKKVNAGRFKYIKNQYTISLNGKVKLQGEAYPSKKLKKKKVLSRKLTWSSSDTSLATVNARGVVKANNNMKTGTVIIYAKAHNGLTKKVKINIENYAYPSKIKKMYMLSDDIKPLVTEHMAEMTKIVSYFEFENKNNETTFDIDDKGNLSMSKKISISSEMEKTIFNLISSMPITVEVHKGYVAFNRIDFTVYDIGIINSIAYVFQGMENVDTGYERIEIAPNWYYQYGEFSKGYFEEEQE</sequence>
<keyword evidence="3" id="KW-1185">Reference proteome</keyword>
<dbReference type="EMBL" id="QSFD01000008">
    <property type="protein sequence ID" value="RHA17728.1"/>
    <property type="molecule type" value="Genomic_DNA"/>
</dbReference>
<feature type="signal peptide" evidence="1">
    <location>
        <begin position="1"/>
        <end position="23"/>
    </location>
</feature>
<dbReference type="InterPro" id="IPR008964">
    <property type="entry name" value="Invasin/intimin_cell_adhesion"/>
</dbReference>